<feature type="transmembrane region" description="Helical" evidence="10">
    <location>
        <begin position="151"/>
        <end position="173"/>
    </location>
</feature>
<accession>A0ABM1VWK4</accession>
<feature type="transmembrane region" description="Helical" evidence="10">
    <location>
        <begin position="69"/>
        <end position="89"/>
    </location>
</feature>
<name>A0ABM1VWK4_APLCA</name>
<protein>
    <submittedName>
        <fullName evidence="13 14">Gastrin/cholecystokinin type B receptor isoform X1</fullName>
    </submittedName>
</protein>
<dbReference type="Proteomes" id="UP000694888">
    <property type="component" value="Unplaced"/>
</dbReference>
<dbReference type="RefSeq" id="XP_035826794.1">
    <property type="nucleotide sequence ID" value="XM_035970901.1"/>
</dbReference>
<evidence type="ECO:0000256" key="7">
    <source>
        <dbReference type="ARBA" id="ARBA00023170"/>
    </source>
</evidence>
<dbReference type="Pfam" id="PF00001">
    <property type="entry name" value="7tm_1"/>
    <property type="match status" value="1"/>
</dbReference>
<proteinExistence type="predicted"/>
<feature type="compositionally biased region" description="Low complexity" evidence="9">
    <location>
        <begin position="235"/>
        <end position="245"/>
    </location>
</feature>
<keyword evidence="8" id="KW-0807">Transducer</keyword>
<dbReference type="PANTHER" id="PTHR24228">
    <property type="entry name" value="B2 BRADYKININ RECEPTOR/ANGIOTENSIN II RECEPTOR"/>
    <property type="match status" value="1"/>
</dbReference>
<feature type="transmembrane region" description="Helical" evidence="10">
    <location>
        <begin position="196"/>
        <end position="219"/>
    </location>
</feature>
<keyword evidence="4 10" id="KW-1133">Transmembrane helix</keyword>
<dbReference type="PROSITE" id="PS50262">
    <property type="entry name" value="G_PROTEIN_RECEP_F1_2"/>
    <property type="match status" value="1"/>
</dbReference>
<dbReference type="CDD" id="cd00637">
    <property type="entry name" value="7tm_classA_rhodopsin-like"/>
    <property type="match status" value="1"/>
</dbReference>
<feature type="transmembrane region" description="Helical" evidence="10">
    <location>
        <begin position="348"/>
        <end position="366"/>
    </location>
</feature>
<evidence type="ECO:0000256" key="2">
    <source>
        <dbReference type="ARBA" id="ARBA00022475"/>
    </source>
</evidence>
<dbReference type="RefSeq" id="XP_005102773.1">
    <property type="nucleotide sequence ID" value="XM_005102716.3"/>
</dbReference>
<sequence length="404" mass="45430">MEQSHNDCVVVTDCQQLSSSGDNEMFAYPIPQWFVVVFIVASIFLIAVGVTGNALIIVVVVWYKKLRTVINVLIVNLAIKDVIALGVILPAQLWVFGREVYPFSMNLCVAFTAFSKTVIVGCMFDLTTIAVARYIYICRPRLRDRLFSSRLCLVCITIINWLIGLMFGIPILLRTPAFHPVFRQCMIGSNQHQRTFFQVACVGVPLLLISIFCYTKIFLKVGESKMNLARHQDTTNEQQQQTAEEGGTGSTSQKKDTEVEHVASGLEEEFGNIPSSGAAGDNKGKHNAVTAVKEFATSLRKQLKKKVDIIFDQSQLNKIRCEFCVFTFFFIFTTPYVIARAIESTESHFMTIQISTLFLVFFNNFFNSIIFGVKNRQISSAIVGLTGWNRWRAKRVDVSDVTTS</sequence>
<evidence type="ECO:0000256" key="6">
    <source>
        <dbReference type="ARBA" id="ARBA00023136"/>
    </source>
</evidence>
<keyword evidence="3 10" id="KW-0812">Transmembrane</keyword>
<reference evidence="13 14" key="1">
    <citation type="submission" date="2025-05" db="UniProtKB">
        <authorList>
            <consortium name="RefSeq"/>
        </authorList>
    </citation>
    <scope>IDENTIFICATION</scope>
</reference>
<evidence type="ECO:0000256" key="3">
    <source>
        <dbReference type="ARBA" id="ARBA00022692"/>
    </source>
</evidence>
<evidence type="ECO:0000256" key="1">
    <source>
        <dbReference type="ARBA" id="ARBA00004651"/>
    </source>
</evidence>
<evidence type="ECO:0000313" key="12">
    <source>
        <dbReference type="Proteomes" id="UP000694888"/>
    </source>
</evidence>
<feature type="region of interest" description="Disordered" evidence="9">
    <location>
        <begin position="231"/>
        <end position="258"/>
    </location>
</feature>
<keyword evidence="5" id="KW-0297">G-protein coupled receptor</keyword>
<evidence type="ECO:0000259" key="11">
    <source>
        <dbReference type="PROSITE" id="PS50262"/>
    </source>
</evidence>
<feature type="transmembrane region" description="Helical" evidence="10">
    <location>
        <begin position="323"/>
        <end position="342"/>
    </location>
</feature>
<feature type="transmembrane region" description="Helical" evidence="10">
    <location>
        <begin position="33"/>
        <end position="62"/>
    </location>
</feature>
<evidence type="ECO:0000313" key="13">
    <source>
        <dbReference type="RefSeq" id="XP_005102773.1"/>
    </source>
</evidence>
<keyword evidence="12" id="KW-1185">Reference proteome</keyword>
<keyword evidence="7 13" id="KW-0675">Receptor</keyword>
<evidence type="ECO:0000313" key="14">
    <source>
        <dbReference type="RefSeq" id="XP_035826794.1"/>
    </source>
</evidence>
<dbReference type="InterPro" id="IPR000276">
    <property type="entry name" value="GPCR_Rhodpsn"/>
</dbReference>
<gene>
    <name evidence="13 14 15" type="primary">LOC101858118</name>
</gene>
<feature type="transmembrane region" description="Helical" evidence="10">
    <location>
        <begin position="109"/>
        <end position="131"/>
    </location>
</feature>
<keyword evidence="6 10" id="KW-0472">Membrane</keyword>
<dbReference type="InterPro" id="IPR017452">
    <property type="entry name" value="GPCR_Rhodpsn_7TM"/>
</dbReference>
<feature type="domain" description="G-protein coupled receptors family 1 profile" evidence="11">
    <location>
        <begin position="52"/>
        <end position="371"/>
    </location>
</feature>
<organism evidence="12 15">
    <name type="scientific">Aplysia californica</name>
    <name type="common">California sea hare</name>
    <dbReference type="NCBI Taxonomy" id="6500"/>
    <lineage>
        <taxon>Eukaryota</taxon>
        <taxon>Metazoa</taxon>
        <taxon>Spiralia</taxon>
        <taxon>Lophotrochozoa</taxon>
        <taxon>Mollusca</taxon>
        <taxon>Gastropoda</taxon>
        <taxon>Heterobranchia</taxon>
        <taxon>Euthyneura</taxon>
        <taxon>Tectipleura</taxon>
        <taxon>Aplysiida</taxon>
        <taxon>Aplysioidea</taxon>
        <taxon>Aplysiidae</taxon>
        <taxon>Aplysia</taxon>
    </lineage>
</organism>
<dbReference type="RefSeq" id="XP_035826796.1">
    <property type="nucleotide sequence ID" value="XM_035970903.1"/>
</dbReference>
<dbReference type="PANTHER" id="PTHR24228:SF59">
    <property type="entry name" value="NEUROPEPTIDE RECEPTOR 15"/>
    <property type="match status" value="1"/>
</dbReference>
<keyword evidence="2" id="KW-1003">Cell membrane</keyword>
<dbReference type="Gene3D" id="1.20.1070.10">
    <property type="entry name" value="Rhodopsin 7-helix transmembrane proteins"/>
    <property type="match status" value="1"/>
</dbReference>
<evidence type="ECO:0000256" key="4">
    <source>
        <dbReference type="ARBA" id="ARBA00022989"/>
    </source>
</evidence>
<evidence type="ECO:0000256" key="8">
    <source>
        <dbReference type="ARBA" id="ARBA00023224"/>
    </source>
</evidence>
<dbReference type="PRINTS" id="PR00237">
    <property type="entry name" value="GPCRRHODOPSN"/>
</dbReference>
<evidence type="ECO:0000313" key="15">
    <source>
        <dbReference type="RefSeq" id="XP_035826796.1"/>
    </source>
</evidence>
<evidence type="ECO:0000256" key="5">
    <source>
        <dbReference type="ARBA" id="ARBA00023040"/>
    </source>
</evidence>
<dbReference type="SUPFAM" id="SSF81321">
    <property type="entry name" value="Family A G protein-coupled receptor-like"/>
    <property type="match status" value="1"/>
</dbReference>
<dbReference type="GeneID" id="101858118"/>
<evidence type="ECO:0000256" key="9">
    <source>
        <dbReference type="SAM" id="MobiDB-lite"/>
    </source>
</evidence>
<evidence type="ECO:0000256" key="10">
    <source>
        <dbReference type="SAM" id="Phobius"/>
    </source>
</evidence>
<comment type="subcellular location">
    <subcellularLocation>
        <location evidence="1">Cell membrane</location>
        <topology evidence="1">Multi-pass membrane protein</topology>
    </subcellularLocation>
</comment>